<accession>A0A7I8VF75</accession>
<gene>
    <name evidence="2" type="ORF">DGYR_LOCUS3439</name>
</gene>
<dbReference type="AlphaFoldDB" id="A0A7I8VF75"/>
<keyword evidence="1" id="KW-0732">Signal</keyword>
<comment type="caution">
    <text evidence="2">The sequence shown here is derived from an EMBL/GenBank/DDBJ whole genome shotgun (WGS) entry which is preliminary data.</text>
</comment>
<dbReference type="EMBL" id="CAJFCJ010000005">
    <property type="protein sequence ID" value="CAD5114612.1"/>
    <property type="molecule type" value="Genomic_DNA"/>
</dbReference>
<evidence type="ECO:0000256" key="1">
    <source>
        <dbReference type="SAM" id="SignalP"/>
    </source>
</evidence>
<evidence type="ECO:0000313" key="3">
    <source>
        <dbReference type="Proteomes" id="UP000549394"/>
    </source>
</evidence>
<proteinExistence type="predicted"/>
<feature type="signal peptide" evidence="1">
    <location>
        <begin position="1"/>
        <end position="17"/>
    </location>
</feature>
<feature type="chain" id="PRO_5029765427" evidence="1">
    <location>
        <begin position="18"/>
        <end position="498"/>
    </location>
</feature>
<organism evidence="2 3">
    <name type="scientific">Dimorphilus gyrociliatus</name>
    <dbReference type="NCBI Taxonomy" id="2664684"/>
    <lineage>
        <taxon>Eukaryota</taxon>
        <taxon>Metazoa</taxon>
        <taxon>Spiralia</taxon>
        <taxon>Lophotrochozoa</taxon>
        <taxon>Annelida</taxon>
        <taxon>Polychaeta</taxon>
        <taxon>Polychaeta incertae sedis</taxon>
        <taxon>Dinophilidae</taxon>
        <taxon>Dimorphilus</taxon>
    </lineage>
</organism>
<name>A0A7I8VF75_9ANNE</name>
<evidence type="ECO:0000313" key="2">
    <source>
        <dbReference type="EMBL" id="CAD5114612.1"/>
    </source>
</evidence>
<dbReference type="OrthoDB" id="299997at2759"/>
<reference evidence="2 3" key="1">
    <citation type="submission" date="2020-08" db="EMBL/GenBank/DDBJ databases">
        <authorList>
            <person name="Hejnol A."/>
        </authorList>
    </citation>
    <scope>NUCLEOTIDE SEQUENCE [LARGE SCALE GENOMIC DNA]</scope>
</reference>
<sequence>MKFFHYFLLCQIGVIWSFDCPTLPQGFKLVKTSHKCLAIRFLEPSERQFMTAKAICQNDLDNGQLIDLESQHKMEFIMTIMNFVNKNPTIHRGVDMNGKLFPGFFIDFSTLTQNGIIRYFWPSGREVEPAQIGGPDRTDLLFFVLKDDGSPSGLYSGENESNIGSVVCEVPSLLKCPPTPDGWLGVQSNSVCGILRPLKEFERTWMGAKSACESVPGMELARLTNNENIVFNIVKVINQNKELFEIEGDPTVKPSFFFYETINLSNLDIDKAGLAIIGQKPKFITGSQPITGTLCFLKADSSQGDPHLLHYIPSSGKYICHDLIGEAGQKFILYKDLLTNVIIAGELRDDYYFGKIIISSLFFNHTISANEVWKARETFYYEKKLKIEVLSLNEIIITVNNGQSGKFIIKKNSNSIHLSYLNFHIIQMNEKRSGGIFGDIANKKYEFFERVQRNSMAAVRIDGKTFTARITERDHLFCWLLPNKAVFYPKATRDYILD</sequence>
<keyword evidence="3" id="KW-1185">Reference proteome</keyword>
<dbReference type="Proteomes" id="UP000549394">
    <property type="component" value="Unassembled WGS sequence"/>
</dbReference>
<protein>
    <submittedName>
        <fullName evidence="2">DgyrCDS3693</fullName>
    </submittedName>
</protein>